<accession>A0A7G6YGX8</accession>
<dbReference type="EMBL" id="CP043641">
    <property type="protein sequence ID" value="QNE37743.1"/>
    <property type="molecule type" value="Genomic_DNA"/>
</dbReference>
<organism evidence="2 3">
    <name type="scientific">Leifsonia shinshuensis</name>
    <dbReference type="NCBI Taxonomy" id="150026"/>
    <lineage>
        <taxon>Bacteria</taxon>
        <taxon>Bacillati</taxon>
        <taxon>Actinomycetota</taxon>
        <taxon>Actinomycetes</taxon>
        <taxon>Micrococcales</taxon>
        <taxon>Microbacteriaceae</taxon>
        <taxon>Leifsonia</taxon>
    </lineage>
</organism>
<name>A0A7G6YGX8_9MICO</name>
<evidence type="ECO:0000313" key="2">
    <source>
        <dbReference type="EMBL" id="QNE37743.1"/>
    </source>
</evidence>
<gene>
    <name evidence="2" type="ORF">F1C12_14670</name>
</gene>
<protein>
    <submittedName>
        <fullName evidence="2">Uncharacterized protein</fullName>
    </submittedName>
</protein>
<keyword evidence="1" id="KW-0812">Transmembrane</keyword>
<keyword evidence="1" id="KW-0472">Membrane</keyword>
<evidence type="ECO:0000313" key="3">
    <source>
        <dbReference type="Proteomes" id="UP000515511"/>
    </source>
</evidence>
<feature type="transmembrane region" description="Helical" evidence="1">
    <location>
        <begin position="100"/>
        <end position="121"/>
    </location>
</feature>
<proteinExistence type="predicted"/>
<sequence length="131" mass="14295">MRPLHKFAFIAGLLIVWPTVVRLVGLVVSPTAVGLISNVLWPFAIIALARSFRGPDEPIVPPRPWWRLTARPPAGWVLGAIYTAGELIGLIFPVPGSHDVVAVVGEVCGLFIGLAFLNSSIRLTLQRRRLQ</sequence>
<keyword evidence="1" id="KW-1133">Transmembrane helix</keyword>
<dbReference type="KEGG" id="lse:F1C12_14670"/>
<dbReference type="Proteomes" id="UP000515511">
    <property type="component" value="Chromosome"/>
</dbReference>
<evidence type="ECO:0000256" key="1">
    <source>
        <dbReference type="SAM" id="Phobius"/>
    </source>
</evidence>
<feature type="transmembrane region" description="Helical" evidence="1">
    <location>
        <begin position="32"/>
        <end position="52"/>
    </location>
</feature>
<dbReference type="AlphaFoldDB" id="A0A7G6YGX8"/>
<feature type="transmembrane region" description="Helical" evidence="1">
    <location>
        <begin position="73"/>
        <end position="94"/>
    </location>
</feature>
<reference evidence="3" key="1">
    <citation type="submission" date="2019-09" db="EMBL/GenBank/DDBJ databases">
        <title>Antimicrobial potential of Antarctic Bacteria.</title>
        <authorList>
            <person name="Benaud N."/>
            <person name="Edwards R.J."/>
            <person name="Ferrari B.C."/>
        </authorList>
    </citation>
    <scope>NUCLEOTIDE SEQUENCE [LARGE SCALE GENOMIC DNA]</scope>
    <source>
        <strain evidence="3">INR9</strain>
    </source>
</reference>